<dbReference type="AlphaFoldDB" id="A0AAP0FYA3"/>
<reference evidence="1 2" key="1">
    <citation type="journal article" date="2022" name="Nat. Plants">
        <title>Genomes of leafy and leafless Platanthera orchids illuminate the evolution of mycoheterotrophy.</title>
        <authorList>
            <person name="Li M.H."/>
            <person name="Liu K.W."/>
            <person name="Li Z."/>
            <person name="Lu H.C."/>
            <person name="Ye Q.L."/>
            <person name="Zhang D."/>
            <person name="Wang J.Y."/>
            <person name="Li Y.F."/>
            <person name="Zhong Z.M."/>
            <person name="Liu X."/>
            <person name="Yu X."/>
            <person name="Liu D.K."/>
            <person name="Tu X.D."/>
            <person name="Liu B."/>
            <person name="Hao Y."/>
            <person name="Liao X.Y."/>
            <person name="Jiang Y.T."/>
            <person name="Sun W.H."/>
            <person name="Chen J."/>
            <person name="Chen Y.Q."/>
            <person name="Ai Y."/>
            <person name="Zhai J.W."/>
            <person name="Wu S.S."/>
            <person name="Zhou Z."/>
            <person name="Hsiao Y.Y."/>
            <person name="Wu W.L."/>
            <person name="Chen Y.Y."/>
            <person name="Lin Y.F."/>
            <person name="Hsu J.L."/>
            <person name="Li C.Y."/>
            <person name="Wang Z.W."/>
            <person name="Zhao X."/>
            <person name="Zhong W.Y."/>
            <person name="Ma X.K."/>
            <person name="Ma L."/>
            <person name="Huang J."/>
            <person name="Chen G.Z."/>
            <person name="Huang M.Z."/>
            <person name="Huang L."/>
            <person name="Peng D.H."/>
            <person name="Luo Y.B."/>
            <person name="Zou S.Q."/>
            <person name="Chen S.P."/>
            <person name="Lan S."/>
            <person name="Tsai W.C."/>
            <person name="Van de Peer Y."/>
            <person name="Liu Z.J."/>
        </authorList>
    </citation>
    <scope>NUCLEOTIDE SEQUENCE [LARGE SCALE GENOMIC DNA]</scope>
    <source>
        <strain evidence="1">Lor287</strain>
    </source>
</reference>
<dbReference type="Proteomes" id="UP001418222">
    <property type="component" value="Unassembled WGS sequence"/>
</dbReference>
<comment type="caution">
    <text evidence="1">The sequence shown here is derived from an EMBL/GenBank/DDBJ whole genome shotgun (WGS) entry which is preliminary data.</text>
</comment>
<accession>A0AAP0FYA3</accession>
<evidence type="ECO:0000313" key="2">
    <source>
        <dbReference type="Proteomes" id="UP001418222"/>
    </source>
</evidence>
<name>A0AAP0FYA3_9ASPA</name>
<organism evidence="1 2">
    <name type="scientific">Platanthera zijinensis</name>
    <dbReference type="NCBI Taxonomy" id="2320716"/>
    <lineage>
        <taxon>Eukaryota</taxon>
        <taxon>Viridiplantae</taxon>
        <taxon>Streptophyta</taxon>
        <taxon>Embryophyta</taxon>
        <taxon>Tracheophyta</taxon>
        <taxon>Spermatophyta</taxon>
        <taxon>Magnoliopsida</taxon>
        <taxon>Liliopsida</taxon>
        <taxon>Asparagales</taxon>
        <taxon>Orchidaceae</taxon>
        <taxon>Orchidoideae</taxon>
        <taxon>Orchideae</taxon>
        <taxon>Orchidinae</taxon>
        <taxon>Platanthera</taxon>
    </lineage>
</organism>
<protein>
    <submittedName>
        <fullName evidence="1">Uncharacterized protein</fullName>
    </submittedName>
</protein>
<evidence type="ECO:0000313" key="1">
    <source>
        <dbReference type="EMBL" id="KAK8925633.1"/>
    </source>
</evidence>
<keyword evidence="2" id="KW-1185">Reference proteome</keyword>
<dbReference type="EMBL" id="JBBWWQ010000016">
    <property type="protein sequence ID" value="KAK8925633.1"/>
    <property type="molecule type" value="Genomic_DNA"/>
</dbReference>
<sequence>MGGHANHLSSVRAGQIRVERFFSISRELIKSGDFVQLIFCEQKEDCVQPYCLVREFGKTAGLAVEQGDNGGFGDRCQTLLLQGW</sequence>
<proteinExistence type="predicted"/>
<gene>
    <name evidence="1" type="ORF">KSP39_PZI018835</name>
</gene>